<comment type="subcellular location">
    <subcellularLocation>
        <location evidence="1">Cell membrane</location>
        <topology evidence="1">Multi-pass membrane protein</topology>
    </subcellularLocation>
</comment>
<dbReference type="NCBIfam" id="TIGR02847">
    <property type="entry name" value="CyoD"/>
    <property type="match status" value="1"/>
</dbReference>
<evidence type="ECO:0000256" key="6">
    <source>
        <dbReference type="ARBA" id="ARBA00022982"/>
    </source>
</evidence>
<evidence type="ECO:0000256" key="3">
    <source>
        <dbReference type="ARBA" id="ARBA00022448"/>
    </source>
</evidence>
<evidence type="ECO:0000256" key="4">
    <source>
        <dbReference type="ARBA" id="ARBA00022475"/>
    </source>
</evidence>
<evidence type="ECO:0000256" key="10">
    <source>
        <dbReference type="SAM" id="Phobius"/>
    </source>
</evidence>
<evidence type="ECO:0000313" key="12">
    <source>
        <dbReference type="Proteomes" id="UP000639396"/>
    </source>
</evidence>
<feature type="transmembrane region" description="Helical" evidence="10">
    <location>
        <begin position="82"/>
        <end position="104"/>
    </location>
</feature>
<protein>
    <submittedName>
        <fullName evidence="11">Cytochrome o ubiquinol oxidase subunit IV</fullName>
    </submittedName>
</protein>
<sequence length="110" mass="12160">MAQTNQAAHADHTETHGTFRSYTLGFLFSLLLTVIPIAIVLNGWLDGTANALALMAAAILQFIVQLLFFMHLGEERKPRYNLITLLLGLVILLVIVAGSMWIMMYNTVAV</sequence>
<keyword evidence="12" id="KW-1185">Reference proteome</keyword>
<proteinExistence type="inferred from homology"/>
<feature type="transmembrane region" description="Helical" evidence="10">
    <location>
        <begin position="21"/>
        <end position="45"/>
    </location>
</feature>
<keyword evidence="5 10" id="KW-0812">Transmembrane</keyword>
<dbReference type="GO" id="GO:0015990">
    <property type="term" value="P:electron transport coupled proton transport"/>
    <property type="evidence" value="ECO:0007669"/>
    <property type="project" value="InterPro"/>
</dbReference>
<dbReference type="PANTHER" id="PTHR36835:SF1">
    <property type="entry name" value="CYTOCHROME BO(3) UBIQUINOL OXIDASE SUBUNIT 4"/>
    <property type="match status" value="1"/>
</dbReference>
<evidence type="ECO:0000256" key="9">
    <source>
        <dbReference type="ARBA" id="ARBA00023136"/>
    </source>
</evidence>
<evidence type="ECO:0000313" key="11">
    <source>
        <dbReference type="EMBL" id="MBD2863385.1"/>
    </source>
</evidence>
<evidence type="ECO:0000256" key="8">
    <source>
        <dbReference type="ARBA" id="ARBA00023002"/>
    </source>
</evidence>
<evidence type="ECO:0000256" key="7">
    <source>
        <dbReference type="ARBA" id="ARBA00022989"/>
    </source>
</evidence>
<keyword evidence="8" id="KW-0560">Oxidoreductase</keyword>
<dbReference type="RefSeq" id="WP_190929015.1">
    <property type="nucleotide sequence ID" value="NZ_JACXJA010000019.1"/>
</dbReference>
<keyword evidence="6" id="KW-0249">Electron transport</keyword>
<dbReference type="InterPro" id="IPR014210">
    <property type="entry name" value="Cyt_o_ubiqinol_oxidase_su4"/>
</dbReference>
<evidence type="ECO:0000256" key="1">
    <source>
        <dbReference type="ARBA" id="ARBA00004651"/>
    </source>
</evidence>
<dbReference type="Proteomes" id="UP000639396">
    <property type="component" value="Unassembled WGS sequence"/>
</dbReference>
<evidence type="ECO:0000256" key="5">
    <source>
        <dbReference type="ARBA" id="ARBA00022692"/>
    </source>
</evidence>
<dbReference type="PANTHER" id="PTHR36835">
    <property type="entry name" value="CYTOCHROME BO(3) UBIQUINOL OXIDASE SUBUNIT 4"/>
    <property type="match status" value="1"/>
</dbReference>
<name>A0A927C914_9BACL</name>
<dbReference type="EMBL" id="JACXJA010000019">
    <property type="protein sequence ID" value="MBD2863385.1"/>
    <property type="molecule type" value="Genomic_DNA"/>
</dbReference>
<keyword evidence="3" id="KW-0813">Transport</keyword>
<dbReference type="InterPro" id="IPR050968">
    <property type="entry name" value="Cytochrome_c_oxidase_bac_sub4"/>
</dbReference>
<dbReference type="GO" id="GO:0005886">
    <property type="term" value="C:plasma membrane"/>
    <property type="evidence" value="ECO:0007669"/>
    <property type="project" value="UniProtKB-SubCell"/>
</dbReference>
<dbReference type="GO" id="GO:0009486">
    <property type="term" value="F:cytochrome bo3 ubiquinol oxidase activity"/>
    <property type="evidence" value="ECO:0007669"/>
    <property type="project" value="InterPro"/>
</dbReference>
<keyword evidence="4" id="KW-1003">Cell membrane</keyword>
<dbReference type="AlphaFoldDB" id="A0A927C914"/>
<keyword evidence="7 10" id="KW-1133">Transmembrane helix</keyword>
<evidence type="ECO:0000256" key="2">
    <source>
        <dbReference type="ARBA" id="ARBA00008079"/>
    </source>
</evidence>
<comment type="caution">
    <text evidence="11">The sequence shown here is derived from an EMBL/GenBank/DDBJ whole genome shotgun (WGS) entry which is preliminary data.</text>
</comment>
<dbReference type="Pfam" id="PF03626">
    <property type="entry name" value="COX4_pro"/>
    <property type="match status" value="1"/>
</dbReference>
<gene>
    <name evidence="11" type="primary">cyoD</name>
    <name evidence="11" type="ORF">IDH45_15435</name>
</gene>
<keyword evidence="9 10" id="KW-0472">Membrane</keyword>
<accession>A0A927C914</accession>
<comment type="similarity">
    <text evidence="2">Belongs to the cytochrome c oxidase bacterial subunit 4 family.</text>
</comment>
<feature type="transmembrane region" description="Helical" evidence="10">
    <location>
        <begin position="51"/>
        <end position="70"/>
    </location>
</feature>
<dbReference type="InterPro" id="IPR005171">
    <property type="entry name" value="Cyt_c_oxidase_su4_prok"/>
</dbReference>
<reference evidence="11" key="1">
    <citation type="submission" date="2020-09" db="EMBL/GenBank/DDBJ databases">
        <title>A novel bacterium of genus Paenibacillus, isolated from South China Sea.</title>
        <authorList>
            <person name="Huang H."/>
            <person name="Mo K."/>
            <person name="Hu Y."/>
        </authorList>
    </citation>
    <scope>NUCLEOTIDE SEQUENCE</scope>
    <source>
        <strain evidence="11">IB182363</strain>
    </source>
</reference>
<organism evidence="11 12">
    <name type="scientific">Paenibacillus oceani</name>
    <dbReference type="NCBI Taxonomy" id="2772510"/>
    <lineage>
        <taxon>Bacteria</taxon>
        <taxon>Bacillati</taxon>
        <taxon>Bacillota</taxon>
        <taxon>Bacilli</taxon>
        <taxon>Bacillales</taxon>
        <taxon>Paenibacillaceae</taxon>
        <taxon>Paenibacillus</taxon>
    </lineage>
</organism>
<dbReference type="GO" id="GO:0009319">
    <property type="term" value="C:cytochrome o ubiquinol oxidase complex"/>
    <property type="evidence" value="ECO:0007669"/>
    <property type="project" value="TreeGrafter"/>
</dbReference>
<dbReference type="GO" id="GO:0019646">
    <property type="term" value="P:aerobic electron transport chain"/>
    <property type="evidence" value="ECO:0007669"/>
    <property type="project" value="TreeGrafter"/>
</dbReference>
<dbReference type="GO" id="GO:0015078">
    <property type="term" value="F:proton transmembrane transporter activity"/>
    <property type="evidence" value="ECO:0007669"/>
    <property type="project" value="TreeGrafter"/>
</dbReference>